<sequence>MPSAAVAKIIDLFKDTSSITSLDGFESKGLEAVLPTEAAIEFEKKRDLSEELQEGVFAPDKDCQKQVTVLPIAETPNKKVKPKISHEHVLEQQYIAPMKMFLSNST</sequence>
<comment type="caution">
    <text evidence="1">The sequence shown here is derived from an EMBL/GenBank/DDBJ whole genome shotgun (WGS) entry which is preliminary data.</text>
</comment>
<keyword evidence="2" id="KW-1185">Reference proteome</keyword>
<dbReference type="Proteomes" id="UP001249851">
    <property type="component" value="Unassembled WGS sequence"/>
</dbReference>
<organism evidence="1 2">
    <name type="scientific">Acropora cervicornis</name>
    <name type="common">Staghorn coral</name>
    <dbReference type="NCBI Taxonomy" id="6130"/>
    <lineage>
        <taxon>Eukaryota</taxon>
        <taxon>Metazoa</taxon>
        <taxon>Cnidaria</taxon>
        <taxon>Anthozoa</taxon>
        <taxon>Hexacorallia</taxon>
        <taxon>Scleractinia</taxon>
        <taxon>Astrocoeniina</taxon>
        <taxon>Acroporidae</taxon>
        <taxon>Acropora</taxon>
    </lineage>
</organism>
<dbReference type="EMBL" id="JARQWQ010000145">
    <property type="protein sequence ID" value="KAK2548526.1"/>
    <property type="molecule type" value="Genomic_DNA"/>
</dbReference>
<evidence type="ECO:0000313" key="2">
    <source>
        <dbReference type="Proteomes" id="UP001249851"/>
    </source>
</evidence>
<protein>
    <submittedName>
        <fullName evidence="1">Uncharacterized protein</fullName>
    </submittedName>
</protein>
<proteinExistence type="predicted"/>
<reference evidence="1" key="2">
    <citation type="journal article" date="2023" name="Science">
        <title>Genomic signatures of disease resistance in endangered staghorn corals.</title>
        <authorList>
            <person name="Vollmer S.V."/>
            <person name="Selwyn J.D."/>
            <person name="Despard B.A."/>
            <person name="Roesel C.L."/>
        </authorList>
    </citation>
    <scope>NUCLEOTIDE SEQUENCE</scope>
    <source>
        <strain evidence="1">K2</strain>
    </source>
</reference>
<name>A0AAD9PTD2_ACRCE</name>
<reference evidence="1" key="1">
    <citation type="journal article" date="2023" name="G3 (Bethesda)">
        <title>Whole genome assembly and annotation of the endangered Caribbean coral Acropora cervicornis.</title>
        <authorList>
            <person name="Selwyn J.D."/>
            <person name="Vollmer S.V."/>
        </authorList>
    </citation>
    <scope>NUCLEOTIDE SEQUENCE</scope>
    <source>
        <strain evidence="1">K2</strain>
    </source>
</reference>
<evidence type="ECO:0000313" key="1">
    <source>
        <dbReference type="EMBL" id="KAK2548526.1"/>
    </source>
</evidence>
<dbReference type="AlphaFoldDB" id="A0AAD9PTD2"/>
<accession>A0AAD9PTD2</accession>
<gene>
    <name evidence="1" type="ORF">P5673_031312</name>
</gene>